<evidence type="ECO:0000313" key="1">
    <source>
        <dbReference type="EMBL" id="QHS95332.1"/>
    </source>
</evidence>
<dbReference type="EMBL" id="MN739247">
    <property type="protein sequence ID" value="QHS95332.1"/>
    <property type="molecule type" value="Genomic_DNA"/>
</dbReference>
<name>A0A6C0BTJ0_9ZZZZ</name>
<dbReference type="SUPFAM" id="SSF52540">
    <property type="entry name" value="P-loop containing nucleoside triphosphate hydrolases"/>
    <property type="match status" value="1"/>
</dbReference>
<proteinExistence type="predicted"/>
<reference evidence="1" key="1">
    <citation type="journal article" date="2020" name="Nature">
        <title>Giant virus diversity and host interactions through global metagenomics.</title>
        <authorList>
            <person name="Schulz F."/>
            <person name="Roux S."/>
            <person name="Paez-Espino D."/>
            <person name="Jungbluth S."/>
            <person name="Walsh D.A."/>
            <person name="Denef V.J."/>
            <person name="McMahon K.D."/>
            <person name="Konstantinidis K.T."/>
            <person name="Eloe-Fadrosh E.A."/>
            <person name="Kyrpides N.C."/>
            <person name="Woyke T."/>
        </authorList>
    </citation>
    <scope>NUCLEOTIDE SEQUENCE</scope>
    <source>
        <strain evidence="1">GVMAG-M-3300018428-35</strain>
    </source>
</reference>
<dbReference type="Gene3D" id="3.40.50.300">
    <property type="entry name" value="P-loop containing nucleotide triphosphate hydrolases"/>
    <property type="match status" value="1"/>
</dbReference>
<sequence>MYDTFFLSKDQLNTINNCSLNDILFIYGEGGIGKTELAKEILKNKVVTIIDSLSLKNKVDIHDYILNIIKKKNITIMFDKSKRLDRGIIIDNLEIFHKYDKKIFKSILLILSTYKFYGTKIIITCNTKFIKHRSLNKLKFKKLYLSYDKYILHKILNNILKYENKYLTFNEKEKYIKKCNNNITILKSYIKEENNQTNVYDNYDTHEILTQKLIMNKFTIEDISRLFVNEKITISLNLIENIYTYTKNLNEISDIYNDYVNGDIIDTTTLNYNIEDYYTIFTIYKFNLILRKNKITKFYPIVNNNYISRLTIQIHNDKISNIFKTNRTIIYPYLYAFNLNLKISFIYDKLKKINKKELEYFIKSFNYFYKSKVNIKKINNYKLL</sequence>
<dbReference type="AlphaFoldDB" id="A0A6C0BTJ0"/>
<accession>A0A6C0BTJ0</accession>
<protein>
    <submittedName>
        <fullName evidence="1">Uncharacterized protein</fullName>
    </submittedName>
</protein>
<dbReference type="InterPro" id="IPR027417">
    <property type="entry name" value="P-loop_NTPase"/>
</dbReference>
<organism evidence="1">
    <name type="scientific">viral metagenome</name>
    <dbReference type="NCBI Taxonomy" id="1070528"/>
    <lineage>
        <taxon>unclassified sequences</taxon>
        <taxon>metagenomes</taxon>
        <taxon>organismal metagenomes</taxon>
    </lineage>
</organism>